<evidence type="ECO:0000313" key="11">
    <source>
        <dbReference type="Proteomes" id="UP000095023"/>
    </source>
</evidence>
<keyword evidence="11" id="KW-1185">Reference proteome</keyword>
<dbReference type="GO" id="GO:0006874">
    <property type="term" value="P:intracellular calcium ion homeostasis"/>
    <property type="evidence" value="ECO:0007669"/>
    <property type="project" value="TreeGrafter"/>
</dbReference>
<evidence type="ECO:0000256" key="1">
    <source>
        <dbReference type="ARBA" id="ARBA00004141"/>
    </source>
</evidence>
<dbReference type="InterPro" id="IPR004837">
    <property type="entry name" value="NaCa_Exmemb"/>
</dbReference>
<reference evidence="11" key="1">
    <citation type="submission" date="2016-02" db="EMBL/GenBank/DDBJ databases">
        <title>Comparative genomics of biotechnologically important yeasts.</title>
        <authorList>
            <consortium name="DOE Joint Genome Institute"/>
            <person name="Riley R."/>
            <person name="Haridas S."/>
            <person name="Wolfe K.H."/>
            <person name="Lopes M.R."/>
            <person name="Hittinger C.T."/>
            <person name="Goker M."/>
            <person name="Salamov A."/>
            <person name="Wisecaver J."/>
            <person name="Long T.M."/>
            <person name="Aerts A.L."/>
            <person name="Barry K."/>
            <person name="Choi C."/>
            <person name="Clum A."/>
            <person name="Coughlan A.Y."/>
            <person name="Deshpande S."/>
            <person name="Douglass A.P."/>
            <person name="Hanson S.J."/>
            <person name="Klenk H.-P."/>
            <person name="Labutti K."/>
            <person name="Lapidus A."/>
            <person name="Lindquist E."/>
            <person name="Lipzen A."/>
            <person name="Meier-Kolthoff J.P."/>
            <person name="Ohm R.A."/>
            <person name="Otillar R.P."/>
            <person name="Pangilinan J."/>
            <person name="Peng Y."/>
            <person name="Rokas A."/>
            <person name="Rosa C.A."/>
            <person name="Scheuner C."/>
            <person name="Sibirny A.A."/>
            <person name="Slot J.C."/>
            <person name="Stielow J.B."/>
            <person name="Sun H."/>
            <person name="Kurtzman C.P."/>
            <person name="Blackwell M."/>
            <person name="Jeffries T.W."/>
            <person name="Grigoriev I.V."/>
        </authorList>
    </citation>
    <scope>NUCLEOTIDE SEQUENCE [LARGE SCALE GENOMIC DNA]</scope>
    <source>
        <strain evidence="11">NRRL Y-17796</strain>
    </source>
</reference>
<dbReference type="Proteomes" id="UP000095023">
    <property type="component" value="Unassembled WGS sequence"/>
</dbReference>
<dbReference type="Pfam" id="PF01699">
    <property type="entry name" value="Na_Ca_ex"/>
    <property type="match status" value="2"/>
</dbReference>
<keyword evidence="3" id="KW-0813">Transport</keyword>
<evidence type="ECO:0000256" key="7">
    <source>
        <dbReference type="SAM" id="MobiDB-lite"/>
    </source>
</evidence>
<evidence type="ECO:0000256" key="2">
    <source>
        <dbReference type="ARBA" id="ARBA00008170"/>
    </source>
</evidence>
<evidence type="ECO:0000256" key="4">
    <source>
        <dbReference type="ARBA" id="ARBA00022692"/>
    </source>
</evidence>
<dbReference type="InterPro" id="IPR051359">
    <property type="entry name" value="CaCA_antiporter"/>
</dbReference>
<feature type="region of interest" description="Disordered" evidence="7">
    <location>
        <begin position="349"/>
        <end position="373"/>
    </location>
</feature>
<accession>A0A1E4TGN3</accession>
<feature type="transmembrane region" description="Helical" evidence="8">
    <location>
        <begin position="599"/>
        <end position="618"/>
    </location>
</feature>
<feature type="transmembrane region" description="Helical" evidence="8">
    <location>
        <begin position="45"/>
        <end position="64"/>
    </location>
</feature>
<dbReference type="PANTHER" id="PTHR12266:SF0">
    <property type="entry name" value="MITOCHONDRIAL SODIUM_CALCIUM EXCHANGER PROTEIN"/>
    <property type="match status" value="1"/>
</dbReference>
<dbReference type="InterPro" id="IPR044880">
    <property type="entry name" value="NCX_ion-bd_dom_sf"/>
</dbReference>
<dbReference type="OrthoDB" id="407410at2759"/>
<dbReference type="EMBL" id="KV453842">
    <property type="protein sequence ID" value="ODV90925.1"/>
    <property type="molecule type" value="Genomic_DNA"/>
</dbReference>
<evidence type="ECO:0000256" key="6">
    <source>
        <dbReference type="ARBA" id="ARBA00023136"/>
    </source>
</evidence>
<evidence type="ECO:0000259" key="9">
    <source>
        <dbReference type="Pfam" id="PF01699"/>
    </source>
</evidence>
<feature type="transmembrane region" description="Helical" evidence="8">
    <location>
        <begin position="115"/>
        <end position="141"/>
    </location>
</feature>
<organism evidence="10 11">
    <name type="scientific">Tortispora caseinolytica NRRL Y-17796</name>
    <dbReference type="NCBI Taxonomy" id="767744"/>
    <lineage>
        <taxon>Eukaryota</taxon>
        <taxon>Fungi</taxon>
        <taxon>Dikarya</taxon>
        <taxon>Ascomycota</taxon>
        <taxon>Saccharomycotina</taxon>
        <taxon>Trigonopsidomycetes</taxon>
        <taxon>Trigonopsidales</taxon>
        <taxon>Trigonopsidaceae</taxon>
        <taxon>Tortispora</taxon>
    </lineage>
</organism>
<dbReference type="AlphaFoldDB" id="A0A1E4TGN3"/>
<feature type="domain" description="Sodium/calcium exchanger membrane region" evidence="9">
    <location>
        <begin position="52"/>
        <end position="190"/>
    </location>
</feature>
<name>A0A1E4TGN3_9ASCO</name>
<comment type="similarity">
    <text evidence="2">Belongs to the Ca(2+):cation antiporter (CaCA) (TC 2.A.19) family.</text>
</comment>
<feature type="compositionally biased region" description="Polar residues" evidence="7">
    <location>
        <begin position="287"/>
        <end position="299"/>
    </location>
</feature>
<keyword evidence="4 8" id="KW-0812">Transmembrane</keyword>
<feature type="transmembrane region" description="Helical" evidence="8">
    <location>
        <begin position="736"/>
        <end position="754"/>
    </location>
</feature>
<keyword evidence="6 8" id="KW-0472">Membrane</keyword>
<keyword evidence="5 8" id="KW-1133">Transmembrane helix</keyword>
<proteinExistence type="inferred from homology"/>
<dbReference type="GO" id="GO:0008324">
    <property type="term" value="F:monoatomic cation transmembrane transporter activity"/>
    <property type="evidence" value="ECO:0007669"/>
    <property type="project" value="TreeGrafter"/>
</dbReference>
<evidence type="ECO:0000256" key="5">
    <source>
        <dbReference type="ARBA" id="ARBA00022989"/>
    </source>
</evidence>
<feature type="transmembrane region" description="Helical" evidence="8">
    <location>
        <begin position="666"/>
        <end position="688"/>
    </location>
</feature>
<feature type="transmembrane region" description="Helical" evidence="8">
    <location>
        <begin position="638"/>
        <end position="659"/>
    </location>
</feature>
<feature type="transmembrane region" description="Helical" evidence="8">
    <location>
        <begin position="708"/>
        <end position="729"/>
    </location>
</feature>
<feature type="non-terminal residue" evidence="10">
    <location>
        <position position="755"/>
    </location>
</feature>
<feature type="transmembrane region" description="Helical" evidence="8">
    <location>
        <begin position="569"/>
        <end position="587"/>
    </location>
</feature>
<evidence type="ECO:0000256" key="3">
    <source>
        <dbReference type="ARBA" id="ARBA00022448"/>
    </source>
</evidence>
<evidence type="ECO:0000256" key="8">
    <source>
        <dbReference type="SAM" id="Phobius"/>
    </source>
</evidence>
<feature type="compositionally biased region" description="Polar residues" evidence="7">
    <location>
        <begin position="229"/>
        <end position="240"/>
    </location>
</feature>
<dbReference type="GO" id="GO:0016020">
    <property type="term" value="C:membrane"/>
    <property type="evidence" value="ECO:0007669"/>
    <property type="project" value="UniProtKB-SubCell"/>
</dbReference>
<feature type="transmembrane region" description="Helical" evidence="8">
    <location>
        <begin position="153"/>
        <end position="171"/>
    </location>
</feature>
<feature type="compositionally biased region" description="Basic residues" evidence="7">
    <location>
        <begin position="356"/>
        <end position="367"/>
    </location>
</feature>
<feature type="domain" description="Sodium/calcium exchanger membrane region" evidence="9">
    <location>
        <begin position="605"/>
        <end position="752"/>
    </location>
</feature>
<protein>
    <recommendedName>
        <fullName evidence="9">Sodium/calcium exchanger membrane region domain-containing protein</fullName>
    </recommendedName>
</protein>
<evidence type="ECO:0000313" key="10">
    <source>
        <dbReference type="EMBL" id="ODV90925.1"/>
    </source>
</evidence>
<gene>
    <name evidence="10" type="ORF">CANCADRAFT_19192</name>
</gene>
<feature type="transmembrane region" description="Helical" evidence="8">
    <location>
        <begin position="177"/>
        <end position="197"/>
    </location>
</feature>
<feature type="non-terminal residue" evidence="10">
    <location>
        <position position="1"/>
    </location>
</feature>
<sequence length="755" mass="82550">ECRDVVHIPSSEQCAFVRQYCVGEATSVLDYTQFYYCSMIHVKPVGMFILILWLCVLFLTLGLSASDYLCPNLSTLSNLIGLSQGVAGVTLLALGNGSPDLLSTYAAFNADSVSLALGELIGSALFISAVVAGSMAIIRPFEVGPKSFTRDSMFLVLSMSVILPFITNGKLSYKECITLVLLYFAYVAYVGFHFYYYSKSFQGQLIEVNARNQFSAPGAEEPLPEDAEITNNHRNNNTAQPGIEALQYTDSTQEDEVEPLSPQPPFPRNYQGPGSLSRNQSKRQSRTSHISTDDSLSAHSMHTLPRSLIQASEFNSIINSLKVANLPATGSPNESNDFQRFLKPRTRTLEGQQQYQHHHYNSSKSRRISQFMQSDSVSEGRGNISPKFFSSPTEGDAPFIESVELNDRLLHVDIPNRSLSVSPLPRLSRTSSATSNRLPSIVSIPSNAWISKNTFQEIMCELLEPLIGFREKPFFNKLISILVLPSVICMKITVPVISDEDEEDETINDAKPIVNVLPGESAATVSDAAPLDVNSKTEPTVCWERWLYATNCFAAPIFFGLVNGGDQPVLTLLYSLVVSLILLLAFLRLTSPEKPPKYLKLLCMFGFVASLCWVELIATEVVGVLKSFGVILGISDDILGLTVFAIGNSLGDLVADITIARMGYPIMALGACFGGPLLNLLLGIGISGSIAVAKKSSAALAYECPPTILVSGIALIINVVFLLSAIWYNNWRFSRLIGIVAVLIWLITTIINVLI</sequence>
<dbReference type="PANTHER" id="PTHR12266">
    <property type="entry name" value="NA+/CA2+ K+ INDEPENDENT EXCHANGER"/>
    <property type="match status" value="1"/>
</dbReference>
<dbReference type="Gene3D" id="1.20.1420.30">
    <property type="entry name" value="NCX, central ion-binding region"/>
    <property type="match status" value="2"/>
</dbReference>
<feature type="region of interest" description="Disordered" evidence="7">
    <location>
        <begin position="217"/>
        <end position="299"/>
    </location>
</feature>
<comment type="subcellular location">
    <subcellularLocation>
        <location evidence="1">Membrane</location>
        <topology evidence="1">Multi-pass membrane protein</topology>
    </subcellularLocation>
</comment>